<keyword evidence="11" id="KW-1185">Reference proteome</keyword>
<evidence type="ECO:0000313" key="10">
    <source>
        <dbReference type="EMBL" id="TDL20821.1"/>
    </source>
</evidence>
<evidence type="ECO:0000256" key="3">
    <source>
        <dbReference type="ARBA" id="ARBA00013229"/>
    </source>
</evidence>
<evidence type="ECO:0000256" key="4">
    <source>
        <dbReference type="ARBA" id="ARBA00022801"/>
    </source>
</evidence>
<evidence type="ECO:0000256" key="7">
    <source>
        <dbReference type="PROSITE-ProRule" id="PRU10040"/>
    </source>
</evidence>
<dbReference type="PANTHER" id="PTHR31321:SF57">
    <property type="entry name" value="PECTINESTERASE 53-RELATED"/>
    <property type="match status" value="1"/>
</dbReference>
<dbReference type="InterPro" id="IPR000070">
    <property type="entry name" value="Pectinesterase_cat"/>
</dbReference>
<dbReference type="PROSITE" id="PS00503">
    <property type="entry name" value="PECTINESTERASE_2"/>
    <property type="match status" value="1"/>
</dbReference>
<evidence type="ECO:0000313" key="11">
    <source>
        <dbReference type="Proteomes" id="UP000294933"/>
    </source>
</evidence>
<dbReference type="OrthoDB" id="2019149at2759"/>
<feature type="domain" description="Pectinesterase catalytic" evidence="9">
    <location>
        <begin position="37"/>
        <end position="324"/>
    </location>
</feature>
<protein>
    <recommendedName>
        <fullName evidence="3 8">Pectinesterase</fullName>
        <ecNumber evidence="3 8">3.1.1.11</ecNumber>
    </recommendedName>
</protein>
<gene>
    <name evidence="10" type="ORF">BD410DRAFT_725208</name>
</gene>
<dbReference type="Pfam" id="PF01095">
    <property type="entry name" value="Pectinesterase"/>
    <property type="match status" value="1"/>
</dbReference>
<reference evidence="10 11" key="1">
    <citation type="submission" date="2018-06" db="EMBL/GenBank/DDBJ databases">
        <title>A transcriptomic atlas of mushroom development highlights an independent origin of complex multicellularity.</title>
        <authorList>
            <consortium name="DOE Joint Genome Institute"/>
            <person name="Krizsan K."/>
            <person name="Almasi E."/>
            <person name="Merenyi Z."/>
            <person name="Sahu N."/>
            <person name="Viragh M."/>
            <person name="Koszo T."/>
            <person name="Mondo S."/>
            <person name="Kiss B."/>
            <person name="Balint B."/>
            <person name="Kues U."/>
            <person name="Barry K."/>
            <person name="Hegedus J.C."/>
            <person name="Henrissat B."/>
            <person name="Johnson J."/>
            <person name="Lipzen A."/>
            <person name="Ohm R."/>
            <person name="Nagy I."/>
            <person name="Pangilinan J."/>
            <person name="Yan J."/>
            <person name="Xiong Y."/>
            <person name="Grigoriev I.V."/>
            <person name="Hibbett D.S."/>
            <person name="Nagy L.G."/>
        </authorList>
    </citation>
    <scope>NUCLEOTIDE SEQUENCE [LARGE SCALE GENOMIC DNA]</scope>
    <source>
        <strain evidence="10 11">SZMC22713</strain>
    </source>
</reference>
<keyword evidence="8" id="KW-0732">Signal</keyword>
<evidence type="ECO:0000256" key="8">
    <source>
        <dbReference type="RuleBase" id="RU000589"/>
    </source>
</evidence>
<keyword evidence="8" id="KW-0964">Secreted</keyword>
<feature type="active site" evidence="7">
    <location>
        <position position="189"/>
    </location>
</feature>
<dbReference type="GO" id="GO:0005576">
    <property type="term" value="C:extracellular region"/>
    <property type="evidence" value="ECO:0007669"/>
    <property type="project" value="UniProtKB-SubCell"/>
</dbReference>
<dbReference type="InterPro" id="IPR012334">
    <property type="entry name" value="Pectin_lyas_fold"/>
</dbReference>
<dbReference type="InterPro" id="IPR033131">
    <property type="entry name" value="Pectinesterase_Asp_AS"/>
</dbReference>
<comment type="subcellular location">
    <subcellularLocation>
        <location evidence="8">Secreted</location>
    </subcellularLocation>
</comment>
<dbReference type="GO" id="GO:0016829">
    <property type="term" value="F:lyase activity"/>
    <property type="evidence" value="ECO:0007669"/>
    <property type="project" value="UniProtKB-KW"/>
</dbReference>
<dbReference type="EMBL" id="ML170185">
    <property type="protein sequence ID" value="TDL20821.1"/>
    <property type="molecule type" value="Genomic_DNA"/>
</dbReference>
<feature type="signal peptide" evidence="8">
    <location>
        <begin position="1"/>
        <end position="16"/>
    </location>
</feature>
<comment type="catalytic activity">
    <reaction evidence="6 8">
        <text>[(1-&gt;4)-alpha-D-galacturonosyl methyl ester](n) + n H2O = [(1-&gt;4)-alpha-D-galacturonosyl](n) + n methanol + n H(+)</text>
        <dbReference type="Rhea" id="RHEA:22380"/>
        <dbReference type="Rhea" id="RHEA-COMP:14570"/>
        <dbReference type="Rhea" id="RHEA-COMP:14573"/>
        <dbReference type="ChEBI" id="CHEBI:15377"/>
        <dbReference type="ChEBI" id="CHEBI:15378"/>
        <dbReference type="ChEBI" id="CHEBI:17790"/>
        <dbReference type="ChEBI" id="CHEBI:140522"/>
        <dbReference type="ChEBI" id="CHEBI:140523"/>
        <dbReference type="EC" id="3.1.1.11"/>
    </reaction>
</comment>
<dbReference type="VEuPathDB" id="FungiDB:BD410DRAFT_725208"/>
<feature type="chain" id="PRO_5021484622" description="Pectinesterase" evidence="8">
    <location>
        <begin position="17"/>
        <end position="337"/>
    </location>
</feature>
<dbReference type="GO" id="GO:0030599">
    <property type="term" value="F:pectinesterase activity"/>
    <property type="evidence" value="ECO:0007669"/>
    <property type="project" value="UniProtKB-UniRule"/>
</dbReference>
<comment type="pathway">
    <text evidence="1 8">Glycan metabolism; pectin degradation; 2-dehydro-3-deoxy-D-gluconate from pectin: step 1/5.</text>
</comment>
<keyword evidence="10" id="KW-0456">Lyase</keyword>
<evidence type="ECO:0000256" key="1">
    <source>
        <dbReference type="ARBA" id="ARBA00005184"/>
    </source>
</evidence>
<dbReference type="PANTHER" id="PTHR31321">
    <property type="entry name" value="ACYL-COA THIOESTER HYDROLASE YBHC-RELATED"/>
    <property type="match status" value="1"/>
</dbReference>
<evidence type="ECO:0000256" key="5">
    <source>
        <dbReference type="ARBA" id="ARBA00023085"/>
    </source>
</evidence>
<evidence type="ECO:0000256" key="6">
    <source>
        <dbReference type="ARBA" id="ARBA00047928"/>
    </source>
</evidence>
<keyword evidence="5 8" id="KW-0063">Aspartyl esterase</keyword>
<organism evidence="10 11">
    <name type="scientific">Rickenella mellea</name>
    <dbReference type="NCBI Taxonomy" id="50990"/>
    <lineage>
        <taxon>Eukaryota</taxon>
        <taxon>Fungi</taxon>
        <taxon>Dikarya</taxon>
        <taxon>Basidiomycota</taxon>
        <taxon>Agaricomycotina</taxon>
        <taxon>Agaricomycetes</taxon>
        <taxon>Hymenochaetales</taxon>
        <taxon>Rickenellaceae</taxon>
        <taxon>Rickenella</taxon>
    </lineage>
</organism>
<proteinExistence type="inferred from homology"/>
<dbReference type="AlphaFoldDB" id="A0A4Y7Q0H2"/>
<evidence type="ECO:0000256" key="2">
    <source>
        <dbReference type="ARBA" id="ARBA00008891"/>
    </source>
</evidence>
<dbReference type="Proteomes" id="UP000294933">
    <property type="component" value="Unassembled WGS sequence"/>
</dbReference>
<dbReference type="Gene3D" id="2.160.20.10">
    <property type="entry name" value="Single-stranded right-handed beta-helix, Pectin lyase-like"/>
    <property type="match status" value="1"/>
</dbReference>
<dbReference type="InterPro" id="IPR011050">
    <property type="entry name" value="Pectin_lyase_fold/virulence"/>
</dbReference>
<keyword evidence="8" id="KW-0961">Cell wall biogenesis/degradation</keyword>
<evidence type="ECO:0000259" key="9">
    <source>
        <dbReference type="Pfam" id="PF01095"/>
    </source>
</evidence>
<dbReference type="UniPathway" id="UPA00545">
    <property type="reaction ID" value="UER00823"/>
</dbReference>
<comment type="function">
    <text evidence="8">Involved in maceration and soft-rotting of plant tissue.</text>
</comment>
<dbReference type="GO" id="GO:0042545">
    <property type="term" value="P:cell wall modification"/>
    <property type="evidence" value="ECO:0007669"/>
    <property type="project" value="UniProtKB-UniRule"/>
</dbReference>
<name>A0A4Y7Q0H2_9AGAM</name>
<dbReference type="STRING" id="50990.A0A4Y7Q0H2"/>
<comment type="similarity">
    <text evidence="2">Belongs to the pectinesterase family.</text>
</comment>
<dbReference type="GO" id="GO:0045490">
    <property type="term" value="P:pectin catabolic process"/>
    <property type="evidence" value="ECO:0007669"/>
    <property type="project" value="UniProtKB-UniRule"/>
</dbReference>
<keyword evidence="4 8" id="KW-0378">Hydrolase</keyword>
<dbReference type="EC" id="3.1.1.11" evidence="3 8"/>
<accession>A0A4Y7Q0H2</accession>
<sequence length="337" mass="35909">MLSIFSFVSVLALCFALPGACQTRTKAPSGAVVVRPSNPGSGEFTSVAAAINSLPNDSSSRTIFIFPGTYSGQVTINRSGPVTVYGYTSNVQDFNSNQVVLTHSASLGTAGSDDLSGTLRILSNNVKIYNIDIKNTFGVAQTNGQAIALSNYGSRVGIYASRMYSYQDTLYTNKGTHVYLKSYIEGAVDFIFGRLSQAYFEGNTIASKGYGCVTASGRQSNDAGIYLFNNNKIIKASDAFSNVTGDVWLGRPWGSESNFVVANRSQLNKAVWSVWNTATPNTDHVTFAEYNSTGSGVAGVSRPSFSTLLTSSQAAQYTIASAIGSDYISWVDASYLS</sequence>
<dbReference type="SUPFAM" id="SSF51126">
    <property type="entry name" value="Pectin lyase-like"/>
    <property type="match status" value="1"/>
</dbReference>